<dbReference type="CDD" id="cd12148">
    <property type="entry name" value="fungal_TF_MHR"/>
    <property type="match status" value="1"/>
</dbReference>
<dbReference type="Pfam" id="PF00172">
    <property type="entry name" value="Zn_clus"/>
    <property type="match status" value="1"/>
</dbReference>
<reference evidence="4" key="1">
    <citation type="journal article" date="2021" name="Nat. Commun.">
        <title>Genetic determinants of endophytism in the Arabidopsis root mycobiome.</title>
        <authorList>
            <person name="Mesny F."/>
            <person name="Miyauchi S."/>
            <person name="Thiergart T."/>
            <person name="Pickel B."/>
            <person name="Atanasova L."/>
            <person name="Karlsson M."/>
            <person name="Huettel B."/>
            <person name="Barry K.W."/>
            <person name="Haridas S."/>
            <person name="Chen C."/>
            <person name="Bauer D."/>
            <person name="Andreopoulos W."/>
            <person name="Pangilinan J."/>
            <person name="LaButti K."/>
            <person name="Riley R."/>
            <person name="Lipzen A."/>
            <person name="Clum A."/>
            <person name="Drula E."/>
            <person name="Henrissat B."/>
            <person name="Kohler A."/>
            <person name="Grigoriev I.V."/>
            <person name="Martin F.M."/>
            <person name="Hacquard S."/>
        </authorList>
    </citation>
    <scope>NUCLEOTIDE SEQUENCE</scope>
    <source>
        <strain evidence="4">MPI-CAGE-CH-0235</strain>
    </source>
</reference>
<dbReference type="PANTHER" id="PTHR47785">
    <property type="entry name" value="ZN(II)2CYS6 TRANSCRIPTION FACTOR (EUROFUNG)-RELATED-RELATED"/>
    <property type="match status" value="1"/>
</dbReference>
<dbReference type="GO" id="GO:0008270">
    <property type="term" value="F:zinc ion binding"/>
    <property type="evidence" value="ECO:0007669"/>
    <property type="project" value="InterPro"/>
</dbReference>
<dbReference type="PROSITE" id="PS50048">
    <property type="entry name" value="ZN2_CY6_FUNGAL_2"/>
    <property type="match status" value="1"/>
</dbReference>
<evidence type="ECO:0000313" key="5">
    <source>
        <dbReference type="Proteomes" id="UP000813444"/>
    </source>
</evidence>
<protein>
    <recommendedName>
        <fullName evidence="3">Zn(2)-C6 fungal-type domain-containing protein</fullName>
    </recommendedName>
</protein>
<evidence type="ECO:0000256" key="2">
    <source>
        <dbReference type="SAM" id="MobiDB-lite"/>
    </source>
</evidence>
<dbReference type="GO" id="GO:0000981">
    <property type="term" value="F:DNA-binding transcription factor activity, RNA polymerase II-specific"/>
    <property type="evidence" value="ECO:0007669"/>
    <property type="project" value="InterPro"/>
</dbReference>
<dbReference type="Gene3D" id="4.10.240.10">
    <property type="entry name" value="Zn(2)-C6 fungal-type DNA-binding domain"/>
    <property type="match status" value="1"/>
</dbReference>
<dbReference type="SUPFAM" id="SSF57701">
    <property type="entry name" value="Zn2/Cys6 DNA-binding domain"/>
    <property type="match status" value="1"/>
</dbReference>
<name>A0A8K0SU31_9HYPO</name>
<feature type="region of interest" description="Disordered" evidence="2">
    <location>
        <begin position="1"/>
        <end position="30"/>
    </location>
</feature>
<comment type="caution">
    <text evidence="4">The sequence shown here is derived from an EMBL/GenBank/DDBJ whole genome shotgun (WGS) entry which is preliminary data.</text>
</comment>
<accession>A0A8K0SU31</accession>
<dbReference type="InterPro" id="IPR001138">
    <property type="entry name" value="Zn2Cys6_DnaBD"/>
</dbReference>
<dbReference type="EMBL" id="JAGPNK010000004">
    <property type="protein sequence ID" value="KAH7322572.1"/>
    <property type="molecule type" value="Genomic_DNA"/>
</dbReference>
<evidence type="ECO:0000259" key="3">
    <source>
        <dbReference type="PROSITE" id="PS50048"/>
    </source>
</evidence>
<dbReference type="AlphaFoldDB" id="A0A8K0SU31"/>
<evidence type="ECO:0000313" key="4">
    <source>
        <dbReference type="EMBL" id="KAH7322572.1"/>
    </source>
</evidence>
<keyword evidence="1" id="KW-0539">Nucleus</keyword>
<keyword evidence="5" id="KW-1185">Reference proteome</keyword>
<dbReference type="OrthoDB" id="4356994at2759"/>
<feature type="region of interest" description="Disordered" evidence="2">
    <location>
        <begin position="94"/>
        <end position="126"/>
    </location>
</feature>
<dbReference type="CDD" id="cd00067">
    <property type="entry name" value="GAL4"/>
    <property type="match status" value="1"/>
</dbReference>
<feature type="compositionally biased region" description="Polar residues" evidence="2">
    <location>
        <begin position="99"/>
        <end position="108"/>
    </location>
</feature>
<gene>
    <name evidence="4" type="ORF">B0I35DRAFT_184175</name>
</gene>
<sequence length="601" mass="68061">MDGNIAFAPEMAAGKKRKSSADHPSHSRTMAACDACRVSKTRCDSARPSCGKCAKRGKPCVYPDKDPSTIFESWGARILTAIEEQSRQLTDLTRLAREGQSQTKQSSPAYDEDDLENMSRKDVPRTPITSGEMVLNWAVFPPTKPFNTFPPSAFTAKPNENAQDEILPSPARVFALKRIFIERIQNKAPIVDEDQLDIHIAVAQSESFGWSASSCLVLVVLAIGAIWGNYPDDERRLVPTSDTAAYTVAVPEHRLRESSIYLAMAEKRMAVAYSDDSLVGVVCFCLFGSWYQYTIQPIQGWRMFRTASTLWEAYNMKHAHSDVPRPDREKSLEQRVYWTCLKAECELRHELPDLPPSTLQDSDFPFSLPTFSMSDEVNHDTESPCQSEPAQTQVTPSSYYYFLAEISLRRLLNRTRHAAAGLFATIDSVSAAQVTDTLHQLEDQLQQWLECLPPTLRFNIPPDSWPAPDETELIKLMRERYVEVRELLCRAYLYLCLHGGQRLTQGQMQMYGAEASAGLRLSTYRIRTEKPFYRHAGSWIACRVRFTQALCLIAAARGKDNGVESALYVEVPPDWLECVNMVQERLETWSDQGGELRRWLR</sequence>
<evidence type="ECO:0000256" key="1">
    <source>
        <dbReference type="ARBA" id="ARBA00023242"/>
    </source>
</evidence>
<dbReference type="Proteomes" id="UP000813444">
    <property type="component" value="Unassembled WGS sequence"/>
</dbReference>
<proteinExistence type="predicted"/>
<dbReference type="InterPro" id="IPR053181">
    <property type="entry name" value="EcdB-like_regulator"/>
</dbReference>
<dbReference type="SMART" id="SM00066">
    <property type="entry name" value="GAL4"/>
    <property type="match status" value="1"/>
</dbReference>
<dbReference type="PROSITE" id="PS00463">
    <property type="entry name" value="ZN2_CY6_FUNGAL_1"/>
    <property type="match status" value="1"/>
</dbReference>
<dbReference type="PANTHER" id="PTHR47785:SF5">
    <property type="entry name" value="ZN(II)2CYS6 TRANSCRIPTION FACTOR (EUROFUNG)"/>
    <property type="match status" value="1"/>
</dbReference>
<feature type="domain" description="Zn(2)-C6 fungal-type" evidence="3">
    <location>
        <begin position="32"/>
        <end position="62"/>
    </location>
</feature>
<organism evidence="4 5">
    <name type="scientific">Stachybotrys elegans</name>
    <dbReference type="NCBI Taxonomy" id="80388"/>
    <lineage>
        <taxon>Eukaryota</taxon>
        <taxon>Fungi</taxon>
        <taxon>Dikarya</taxon>
        <taxon>Ascomycota</taxon>
        <taxon>Pezizomycotina</taxon>
        <taxon>Sordariomycetes</taxon>
        <taxon>Hypocreomycetidae</taxon>
        <taxon>Hypocreales</taxon>
        <taxon>Stachybotryaceae</taxon>
        <taxon>Stachybotrys</taxon>
    </lineage>
</organism>
<dbReference type="InterPro" id="IPR036864">
    <property type="entry name" value="Zn2-C6_fun-type_DNA-bd_sf"/>
</dbReference>